<dbReference type="Pfam" id="PF02467">
    <property type="entry name" value="Whib"/>
    <property type="match status" value="1"/>
</dbReference>
<dbReference type="PROSITE" id="PS51674">
    <property type="entry name" value="4FE4S_WBL"/>
    <property type="match status" value="1"/>
</dbReference>
<dbReference type="OrthoDB" id="8104048at2"/>
<dbReference type="GO" id="GO:0003677">
    <property type="term" value="F:DNA binding"/>
    <property type="evidence" value="ECO:0007669"/>
    <property type="project" value="UniProtKB-UniRule"/>
</dbReference>
<keyword evidence="6 11" id="KW-0411">Iron-sulfur</keyword>
<keyword evidence="5 11" id="KW-0408">Iron</keyword>
<evidence type="ECO:0000256" key="5">
    <source>
        <dbReference type="ARBA" id="ARBA00023004"/>
    </source>
</evidence>
<comment type="similarity">
    <text evidence="2 11">Belongs to the WhiB family.</text>
</comment>
<dbReference type="RefSeq" id="WP_123224823.1">
    <property type="nucleotide sequence ID" value="NZ_RJSF01000046.1"/>
</dbReference>
<evidence type="ECO:0000256" key="1">
    <source>
        <dbReference type="ARBA" id="ARBA00004496"/>
    </source>
</evidence>
<name>A0A3N0GJ97_9ACTN</name>
<sequence length="84" mass="9605">MPRLRDGRDWTVLAACLDEDPDLFFPAGERGAAPAQLERARKICQSCPVRGWCLQLALRIDADHGMWGGTTPHERQRFKSRSRR</sequence>
<reference evidence="14 15" key="1">
    <citation type="submission" date="2018-11" db="EMBL/GenBank/DDBJ databases">
        <authorList>
            <person name="Li F."/>
        </authorList>
    </citation>
    <scope>NUCLEOTIDE SEQUENCE [LARGE SCALE GENOMIC DNA]</scope>
    <source>
        <strain evidence="14 15">Gsoil 818</strain>
    </source>
</reference>
<gene>
    <name evidence="11" type="primary">whiB</name>
    <name evidence="14" type="ORF">EFL26_20060</name>
</gene>
<dbReference type="GO" id="GO:0045892">
    <property type="term" value="P:negative regulation of DNA-templated transcription"/>
    <property type="evidence" value="ECO:0007669"/>
    <property type="project" value="TreeGrafter"/>
</dbReference>
<dbReference type="GO" id="GO:0051539">
    <property type="term" value="F:4 iron, 4 sulfur cluster binding"/>
    <property type="evidence" value="ECO:0007669"/>
    <property type="project" value="UniProtKB-UniRule"/>
</dbReference>
<protein>
    <recommendedName>
        <fullName evidence="11">Transcriptional regulator WhiB</fullName>
    </recommendedName>
</protein>
<comment type="caution">
    <text evidence="14">The sequence shown here is derived from an EMBL/GenBank/DDBJ whole genome shotgun (WGS) entry which is preliminary data.</text>
</comment>
<keyword evidence="7 11" id="KW-0805">Transcription regulation</keyword>
<comment type="function">
    <text evidence="11">Acts as a transcriptional regulator. Probably redox-responsive. The apo- but not holo-form probably binds DNA.</text>
</comment>
<evidence type="ECO:0000256" key="4">
    <source>
        <dbReference type="ARBA" id="ARBA00022723"/>
    </source>
</evidence>
<dbReference type="GO" id="GO:0046872">
    <property type="term" value="F:metal ion binding"/>
    <property type="evidence" value="ECO:0007669"/>
    <property type="project" value="UniProtKB-KW"/>
</dbReference>
<evidence type="ECO:0000256" key="11">
    <source>
        <dbReference type="HAMAP-Rule" id="MF_01479"/>
    </source>
</evidence>
<evidence type="ECO:0000256" key="9">
    <source>
        <dbReference type="ARBA" id="ARBA00023157"/>
    </source>
</evidence>
<dbReference type="InterPro" id="IPR034768">
    <property type="entry name" value="4FE4S_WBL"/>
</dbReference>
<feature type="region of interest" description="Disordered" evidence="12">
    <location>
        <begin position="65"/>
        <end position="84"/>
    </location>
</feature>
<comment type="PTM">
    <text evidence="11">Upon Fe-S cluster removal intramolecular disulfide bonds are formed.</text>
</comment>
<keyword evidence="8 11" id="KW-0238">DNA-binding</keyword>
<keyword evidence="4 11" id="KW-0479">Metal-binding</keyword>
<feature type="binding site" evidence="11">
    <location>
        <position position="47"/>
    </location>
    <ligand>
        <name>[4Fe-4S] cluster</name>
        <dbReference type="ChEBI" id="CHEBI:49883"/>
    </ligand>
</feature>
<evidence type="ECO:0000256" key="7">
    <source>
        <dbReference type="ARBA" id="ARBA00023015"/>
    </source>
</evidence>
<evidence type="ECO:0000256" key="10">
    <source>
        <dbReference type="ARBA" id="ARBA00023163"/>
    </source>
</evidence>
<evidence type="ECO:0000313" key="15">
    <source>
        <dbReference type="Proteomes" id="UP000279994"/>
    </source>
</evidence>
<dbReference type="GO" id="GO:0035731">
    <property type="term" value="F:dinitrosyl-iron complex binding"/>
    <property type="evidence" value="ECO:0007669"/>
    <property type="project" value="UniProtKB-UniRule"/>
</dbReference>
<keyword evidence="11" id="KW-0963">Cytoplasm</keyword>
<evidence type="ECO:0000256" key="12">
    <source>
        <dbReference type="SAM" id="MobiDB-lite"/>
    </source>
</evidence>
<keyword evidence="3 11" id="KW-0004">4Fe-4S</keyword>
<feature type="binding site" evidence="11">
    <location>
        <position position="16"/>
    </location>
    <ligand>
        <name>[4Fe-4S] cluster</name>
        <dbReference type="ChEBI" id="CHEBI:49883"/>
    </ligand>
</feature>
<feature type="binding site" evidence="11">
    <location>
        <position position="44"/>
    </location>
    <ligand>
        <name>[4Fe-4S] cluster</name>
        <dbReference type="ChEBI" id="CHEBI:49883"/>
    </ligand>
</feature>
<dbReference type="AlphaFoldDB" id="A0A3N0GJ97"/>
<comment type="subcellular location">
    <subcellularLocation>
        <location evidence="1 11">Cytoplasm</location>
    </subcellularLocation>
</comment>
<evidence type="ECO:0000259" key="13">
    <source>
        <dbReference type="PROSITE" id="PS51674"/>
    </source>
</evidence>
<evidence type="ECO:0000256" key="3">
    <source>
        <dbReference type="ARBA" id="ARBA00022485"/>
    </source>
</evidence>
<comment type="cofactor">
    <cofactor evidence="11">
        <name>[4Fe-4S] cluster</name>
        <dbReference type="ChEBI" id="CHEBI:49883"/>
    </cofactor>
    <text evidence="11">Binds 1 [4Fe-4S] cluster per subunit. Following nitrosylation of the [4Fe-4S] cluster binds 1 [4Fe-8(NO)] cluster per subunit.</text>
</comment>
<evidence type="ECO:0000313" key="14">
    <source>
        <dbReference type="EMBL" id="RNM12242.1"/>
    </source>
</evidence>
<dbReference type="GO" id="GO:0047134">
    <property type="term" value="F:protein-disulfide reductase [NAD(P)H] activity"/>
    <property type="evidence" value="ECO:0007669"/>
    <property type="project" value="TreeGrafter"/>
</dbReference>
<evidence type="ECO:0000256" key="8">
    <source>
        <dbReference type="ARBA" id="ARBA00023125"/>
    </source>
</evidence>
<evidence type="ECO:0000256" key="2">
    <source>
        <dbReference type="ARBA" id="ARBA00006597"/>
    </source>
</evidence>
<evidence type="ECO:0000256" key="6">
    <source>
        <dbReference type="ARBA" id="ARBA00023014"/>
    </source>
</evidence>
<dbReference type="EMBL" id="RJSF01000046">
    <property type="protein sequence ID" value="RNM12242.1"/>
    <property type="molecule type" value="Genomic_DNA"/>
</dbReference>
<organism evidence="14 15">
    <name type="scientific">Nocardioides pocheonensis</name>
    <dbReference type="NCBI Taxonomy" id="661485"/>
    <lineage>
        <taxon>Bacteria</taxon>
        <taxon>Bacillati</taxon>
        <taxon>Actinomycetota</taxon>
        <taxon>Actinomycetes</taxon>
        <taxon>Propionibacteriales</taxon>
        <taxon>Nocardioidaceae</taxon>
        <taxon>Nocardioides</taxon>
    </lineage>
</organism>
<keyword evidence="9 11" id="KW-1015">Disulfide bond</keyword>
<dbReference type="Proteomes" id="UP000279994">
    <property type="component" value="Unassembled WGS sequence"/>
</dbReference>
<keyword evidence="15" id="KW-1185">Reference proteome</keyword>
<dbReference type="GO" id="GO:0005737">
    <property type="term" value="C:cytoplasm"/>
    <property type="evidence" value="ECO:0007669"/>
    <property type="project" value="UniProtKB-SubCell"/>
</dbReference>
<dbReference type="PANTHER" id="PTHR38839">
    <property type="entry name" value="TRANSCRIPTIONAL REGULATOR WHID-RELATED"/>
    <property type="match status" value="1"/>
</dbReference>
<accession>A0A3N0GJ97</accession>
<proteinExistence type="inferred from homology"/>
<feature type="domain" description="4Fe-4S Wbl-type" evidence="13">
    <location>
        <begin position="15"/>
        <end position="77"/>
    </location>
</feature>
<dbReference type="HAMAP" id="MF_01479">
    <property type="entry name" value="WhiB"/>
    <property type="match status" value="1"/>
</dbReference>
<comment type="PTM">
    <text evidence="11">The Fe-S cluster can be nitrosylated by nitric oxide (NO).</text>
</comment>
<keyword evidence="10 11" id="KW-0804">Transcription</keyword>
<dbReference type="GO" id="GO:0045454">
    <property type="term" value="P:cell redox homeostasis"/>
    <property type="evidence" value="ECO:0007669"/>
    <property type="project" value="TreeGrafter"/>
</dbReference>
<dbReference type="InterPro" id="IPR003482">
    <property type="entry name" value="Whib"/>
</dbReference>
<feature type="binding site" evidence="11">
    <location>
        <position position="53"/>
    </location>
    <ligand>
        <name>[4Fe-4S] cluster</name>
        <dbReference type="ChEBI" id="CHEBI:49883"/>
    </ligand>
</feature>